<dbReference type="RefSeq" id="WP_337717309.1">
    <property type="nucleotide sequence ID" value="NZ_JBBEGL010000007.1"/>
</dbReference>
<dbReference type="PANTHER" id="PTHR23517:SF13">
    <property type="entry name" value="MAJOR FACILITATOR SUPERFAMILY MFS_1"/>
    <property type="match status" value="1"/>
</dbReference>
<evidence type="ECO:0000256" key="3">
    <source>
        <dbReference type="ARBA" id="ARBA00022475"/>
    </source>
</evidence>
<keyword evidence="3" id="KW-1003">Cell membrane</keyword>
<keyword evidence="5 7" id="KW-1133">Transmembrane helix</keyword>
<feature type="domain" description="Major facilitator superfamily (MFS) profile" evidence="8">
    <location>
        <begin position="12"/>
        <end position="398"/>
    </location>
</feature>
<dbReference type="PROSITE" id="PS51257">
    <property type="entry name" value="PROKAR_LIPOPROTEIN"/>
    <property type="match status" value="1"/>
</dbReference>
<evidence type="ECO:0000313" key="9">
    <source>
        <dbReference type="EMBL" id="MEJ2889590.1"/>
    </source>
</evidence>
<dbReference type="EMBL" id="JBBEGL010000007">
    <property type="protein sequence ID" value="MEJ2889590.1"/>
    <property type="molecule type" value="Genomic_DNA"/>
</dbReference>
<dbReference type="PANTHER" id="PTHR23517">
    <property type="entry name" value="RESISTANCE PROTEIN MDTM, PUTATIVE-RELATED-RELATED"/>
    <property type="match status" value="1"/>
</dbReference>
<dbReference type="InterPro" id="IPR011701">
    <property type="entry name" value="MFS"/>
</dbReference>
<feature type="transmembrane region" description="Helical" evidence="7">
    <location>
        <begin position="109"/>
        <end position="129"/>
    </location>
</feature>
<feature type="transmembrane region" description="Helical" evidence="7">
    <location>
        <begin position="169"/>
        <end position="189"/>
    </location>
</feature>
<dbReference type="Proteomes" id="UP001370100">
    <property type="component" value="Unassembled WGS sequence"/>
</dbReference>
<gene>
    <name evidence="9" type="ORF">WCD41_24225</name>
</gene>
<sequence>MLRTRTPNGSATTFSVASVAFVAACAAAGVPAPLYVVYQQTYGLSTVVLTGAFAIYILPLLAALLCCGGLSDHLGRRRVAVPALLAGAVGSLVLATVDSALPLLAGRAVQGLSVGLALSALGAFVVDLVPPSRPGLAGAVTSGAPPGGIALGALTSGIALQLVPASAPVLSFVVTASVLTAAAVAVLFLPETVTRRPGAARSLRPVVRVPATARRVFPPVCLLVAGTYVLGGFTQALAPSLVVTVLDGHGGLSGALAVAVYHLVGPAAGLAANRMGAARALTGGAIGLVVGIAGYVVAIAVGSFAAYLVAAAVAGAGFGVAFAGAMRILLERSPEGTHAGTLAAIYLYCYLAAAVASLLAGVAVEVWGLAAVAVGLCGLVVVMVAVGAVVSSLRVRAA</sequence>
<keyword evidence="6 7" id="KW-0472">Membrane</keyword>
<keyword evidence="2" id="KW-0813">Transport</keyword>
<evidence type="ECO:0000256" key="1">
    <source>
        <dbReference type="ARBA" id="ARBA00004651"/>
    </source>
</evidence>
<organism evidence="9 10">
    <name type="scientific">Actinomycetospora aeridis</name>
    <dbReference type="NCBI Taxonomy" id="3129231"/>
    <lineage>
        <taxon>Bacteria</taxon>
        <taxon>Bacillati</taxon>
        <taxon>Actinomycetota</taxon>
        <taxon>Actinomycetes</taxon>
        <taxon>Pseudonocardiales</taxon>
        <taxon>Pseudonocardiaceae</taxon>
        <taxon>Actinomycetospora</taxon>
    </lineage>
</organism>
<feature type="transmembrane region" description="Helical" evidence="7">
    <location>
        <begin position="370"/>
        <end position="393"/>
    </location>
</feature>
<evidence type="ECO:0000256" key="2">
    <source>
        <dbReference type="ARBA" id="ARBA00022448"/>
    </source>
</evidence>
<evidence type="ECO:0000256" key="5">
    <source>
        <dbReference type="ARBA" id="ARBA00022989"/>
    </source>
</evidence>
<comment type="caution">
    <text evidence="9">The sequence shown here is derived from an EMBL/GenBank/DDBJ whole genome shotgun (WGS) entry which is preliminary data.</text>
</comment>
<dbReference type="InterPro" id="IPR050171">
    <property type="entry name" value="MFS_Transporters"/>
</dbReference>
<evidence type="ECO:0000259" key="8">
    <source>
        <dbReference type="PROSITE" id="PS50850"/>
    </source>
</evidence>
<comment type="subcellular location">
    <subcellularLocation>
        <location evidence="1">Cell membrane</location>
        <topology evidence="1">Multi-pass membrane protein</topology>
    </subcellularLocation>
</comment>
<dbReference type="SUPFAM" id="SSF103473">
    <property type="entry name" value="MFS general substrate transporter"/>
    <property type="match status" value="1"/>
</dbReference>
<evidence type="ECO:0000256" key="7">
    <source>
        <dbReference type="SAM" id="Phobius"/>
    </source>
</evidence>
<dbReference type="InterPro" id="IPR036259">
    <property type="entry name" value="MFS_trans_sf"/>
</dbReference>
<protein>
    <submittedName>
        <fullName evidence="9">MFS transporter</fullName>
    </submittedName>
</protein>
<evidence type="ECO:0000313" key="10">
    <source>
        <dbReference type="Proteomes" id="UP001370100"/>
    </source>
</evidence>
<evidence type="ECO:0000256" key="4">
    <source>
        <dbReference type="ARBA" id="ARBA00022692"/>
    </source>
</evidence>
<dbReference type="InterPro" id="IPR020846">
    <property type="entry name" value="MFS_dom"/>
</dbReference>
<feature type="transmembrane region" description="Helical" evidence="7">
    <location>
        <begin position="307"/>
        <end position="330"/>
    </location>
</feature>
<dbReference type="PROSITE" id="PS50850">
    <property type="entry name" value="MFS"/>
    <property type="match status" value="1"/>
</dbReference>
<feature type="transmembrane region" description="Helical" evidence="7">
    <location>
        <begin position="79"/>
        <end position="97"/>
    </location>
</feature>
<evidence type="ECO:0000256" key="6">
    <source>
        <dbReference type="ARBA" id="ARBA00023136"/>
    </source>
</evidence>
<reference evidence="9 10" key="1">
    <citation type="submission" date="2024-03" db="EMBL/GenBank/DDBJ databases">
        <title>Actinomycetospora sp. OC33-EN06, a novel actinomycete isolated from wild orchid (Aerides multiflora).</title>
        <authorList>
            <person name="Suriyachadkun C."/>
        </authorList>
    </citation>
    <scope>NUCLEOTIDE SEQUENCE [LARGE SCALE GENOMIC DNA]</scope>
    <source>
        <strain evidence="9 10">OC33-EN06</strain>
    </source>
</reference>
<keyword evidence="4 7" id="KW-0812">Transmembrane</keyword>
<feature type="transmembrane region" description="Helical" evidence="7">
    <location>
        <begin position="216"/>
        <end position="238"/>
    </location>
</feature>
<dbReference type="Gene3D" id="1.20.1250.20">
    <property type="entry name" value="MFS general substrate transporter like domains"/>
    <property type="match status" value="1"/>
</dbReference>
<dbReference type="Pfam" id="PF07690">
    <property type="entry name" value="MFS_1"/>
    <property type="match status" value="1"/>
</dbReference>
<proteinExistence type="predicted"/>
<keyword evidence="10" id="KW-1185">Reference proteome</keyword>
<accession>A0ABU8NC87</accession>
<name>A0ABU8NC87_9PSEU</name>
<feature type="transmembrane region" description="Helical" evidence="7">
    <location>
        <begin position="136"/>
        <end position="163"/>
    </location>
</feature>
<feature type="transmembrane region" description="Helical" evidence="7">
    <location>
        <begin position="250"/>
        <end position="273"/>
    </location>
</feature>
<feature type="transmembrane region" description="Helical" evidence="7">
    <location>
        <begin position="342"/>
        <end position="364"/>
    </location>
</feature>
<feature type="transmembrane region" description="Helical" evidence="7">
    <location>
        <begin position="280"/>
        <end position="301"/>
    </location>
</feature>
<feature type="transmembrane region" description="Helical" evidence="7">
    <location>
        <begin position="43"/>
        <end position="67"/>
    </location>
</feature>